<evidence type="ECO:0000313" key="1">
    <source>
        <dbReference type="EMBL" id="SEJ69200.1"/>
    </source>
</evidence>
<gene>
    <name evidence="1" type="ORF">SAMN04244572_04923</name>
</gene>
<organism evidence="1 2">
    <name type="scientific">Azotobacter beijerinckii</name>
    <dbReference type="NCBI Taxonomy" id="170623"/>
    <lineage>
        <taxon>Bacteria</taxon>
        <taxon>Pseudomonadati</taxon>
        <taxon>Pseudomonadota</taxon>
        <taxon>Gammaproteobacteria</taxon>
        <taxon>Pseudomonadales</taxon>
        <taxon>Pseudomonadaceae</taxon>
        <taxon>Azotobacter</taxon>
    </lineage>
</organism>
<dbReference type="AlphaFoldDB" id="A0A1H7B4L1"/>
<dbReference type="Proteomes" id="UP000199250">
    <property type="component" value="Unassembled WGS sequence"/>
</dbReference>
<proteinExistence type="predicted"/>
<name>A0A1H7B4L1_9GAMM</name>
<protein>
    <submittedName>
        <fullName evidence="1">Uncharacterized protein</fullName>
    </submittedName>
</protein>
<dbReference type="EMBL" id="FNYQ01000215">
    <property type="protein sequence ID" value="SEJ69200.1"/>
    <property type="molecule type" value="Genomic_DNA"/>
</dbReference>
<accession>A0A1H7B4L1</accession>
<sequence length="78" mass="8310">MNENPGPGPESAFSYILAQGRPDLIPELTYILTGIKGEIAAITWLGAHVAHSFTADAYTTSLELECFQSISSVCLPLA</sequence>
<evidence type="ECO:0000313" key="2">
    <source>
        <dbReference type="Proteomes" id="UP000199250"/>
    </source>
</evidence>
<reference evidence="1 2" key="1">
    <citation type="submission" date="2016-10" db="EMBL/GenBank/DDBJ databases">
        <authorList>
            <person name="de Groot N.N."/>
        </authorList>
    </citation>
    <scope>NUCLEOTIDE SEQUENCE [LARGE SCALE GENOMIC DNA]</scope>
    <source>
        <strain evidence="1 2">DSM 373</strain>
    </source>
</reference>